<dbReference type="EMBL" id="KQ257458">
    <property type="protein sequence ID" value="KNC99345.1"/>
    <property type="molecule type" value="Genomic_DNA"/>
</dbReference>
<protein>
    <recommendedName>
        <fullName evidence="2">F-box domain-containing protein</fullName>
    </recommendedName>
</protein>
<name>A0A0L0HCV9_SPIPD</name>
<gene>
    <name evidence="3" type="ORF">SPPG_05592</name>
</gene>
<feature type="compositionally biased region" description="Polar residues" evidence="1">
    <location>
        <begin position="1"/>
        <end position="24"/>
    </location>
</feature>
<dbReference type="Pfam" id="PF12937">
    <property type="entry name" value="F-box-like"/>
    <property type="match status" value="1"/>
</dbReference>
<dbReference type="InterPro" id="IPR001810">
    <property type="entry name" value="F-box_dom"/>
</dbReference>
<keyword evidence="4" id="KW-1185">Reference proteome</keyword>
<feature type="compositionally biased region" description="Polar residues" evidence="1">
    <location>
        <begin position="551"/>
        <end position="575"/>
    </location>
</feature>
<dbReference type="Gene3D" id="1.20.1280.50">
    <property type="match status" value="1"/>
</dbReference>
<feature type="domain" description="F-box" evidence="2">
    <location>
        <begin position="208"/>
        <end position="256"/>
    </location>
</feature>
<dbReference type="GeneID" id="27688955"/>
<sequence>MATPQLHSLNSTDSRNHTRPQSLPLQIREPSPVNLFSPSTPLLSPSHPGGLEDSPDLQAVLDTLVQNTLSYSATSLPESDRLFFSTELRRLIEDSTIPLADKIDGATELADMCLGRGWESGTDIDIGEELDMDGIRASEAGKSEDIITSDKHAILYGVREGNPRKRTRLDEQLVTQESVQLPTDGKTGAVVPKSVEKMPVSLAKDFPGGFLQHCPEDILLYIFSHLDARSLCRSSQSCRYWNALISSFETSVWSRLTRSRWGVGEPNQLGMSWKEYFQMHWNVQVGHFDLQRFKEQETQADGPGGTRRIEQGVTSPAEDGHDAQSPLSMDMIGSSQSRLSVPSNVRRRYVAAWPADPNNAYIVALDSDNAKLAWVDADDPISIRVSSINQDGSLSPHRTLEGHENPIGLILSNMEGTLVSFDDSSTIIVWNIRTMQFERAINANEELGFIFSMNIHKRRIVTGGKNGRVIVWDADTGDAIWTVDVEEKYLSGLSVQNLLNVAVWEDLVAYGVWEGGFWVGNMKEKRQIATFEVEDMRKAMALRSGNGIVSEGTTSASEETLHENPNNTTSDSSLVLSDRVEQNGPTNDTAGPSSIPETPSYTSNDIPSSASFPQDGPADSEHAAHGVTSNGTDVAVVVPPGVHGDLTIWFDSDSETDTEDDEEGPPGPPGLHGWIPPPFVFPAAAEPTLFPMTLALNGHLLLTNGPERHQLAVWDLRGLTPLYTLSSTQSDSTAPSPDDARRRSSHARWRRRRDVRPPEIKFAEISRDGSMVFASVTDRSRRRRRQDLMLPEKRNEFLVWDFRKDINTEKPSQRKFEKVRIGGRGEGGLDWADGDDGEGIEIWICWDEEVIG</sequence>
<dbReference type="InterPro" id="IPR015943">
    <property type="entry name" value="WD40/YVTN_repeat-like_dom_sf"/>
</dbReference>
<dbReference type="PANTHER" id="PTHR14604">
    <property type="entry name" value="WD40 REPEAT PF20"/>
    <property type="match status" value="1"/>
</dbReference>
<dbReference type="InterPro" id="IPR001680">
    <property type="entry name" value="WD40_rpt"/>
</dbReference>
<dbReference type="SMART" id="SM00256">
    <property type="entry name" value="FBOX"/>
    <property type="match status" value="1"/>
</dbReference>
<dbReference type="InterPro" id="IPR036322">
    <property type="entry name" value="WD40_repeat_dom_sf"/>
</dbReference>
<dbReference type="InParanoid" id="A0A0L0HCV9"/>
<dbReference type="VEuPathDB" id="FungiDB:SPPG_05592"/>
<dbReference type="SUPFAM" id="SSF81383">
    <property type="entry name" value="F-box domain"/>
    <property type="match status" value="1"/>
</dbReference>
<evidence type="ECO:0000256" key="1">
    <source>
        <dbReference type="SAM" id="MobiDB-lite"/>
    </source>
</evidence>
<feature type="region of interest" description="Disordered" evidence="1">
    <location>
        <begin position="544"/>
        <end position="626"/>
    </location>
</feature>
<evidence type="ECO:0000259" key="2">
    <source>
        <dbReference type="PROSITE" id="PS50181"/>
    </source>
</evidence>
<dbReference type="PANTHER" id="PTHR14604:SF4">
    <property type="entry name" value="F-BOX DOMAIN-CONTAINING PROTEIN"/>
    <property type="match status" value="1"/>
</dbReference>
<dbReference type="Gene3D" id="2.130.10.10">
    <property type="entry name" value="YVTN repeat-like/Quinoprotein amine dehydrogenase"/>
    <property type="match status" value="1"/>
</dbReference>
<feature type="compositionally biased region" description="Pro residues" evidence="1">
    <location>
        <begin position="665"/>
        <end position="675"/>
    </location>
</feature>
<evidence type="ECO:0000313" key="4">
    <source>
        <dbReference type="Proteomes" id="UP000053201"/>
    </source>
</evidence>
<feature type="region of interest" description="Disordered" evidence="1">
    <location>
        <begin position="725"/>
        <end position="751"/>
    </location>
</feature>
<dbReference type="SMART" id="SM00320">
    <property type="entry name" value="WD40"/>
    <property type="match status" value="2"/>
</dbReference>
<dbReference type="Proteomes" id="UP000053201">
    <property type="component" value="Unassembled WGS sequence"/>
</dbReference>
<dbReference type="CDD" id="cd09917">
    <property type="entry name" value="F-box_SF"/>
    <property type="match status" value="1"/>
</dbReference>
<feature type="region of interest" description="Disordered" evidence="1">
    <location>
        <begin position="645"/>
        <end position="675"/>
    </location>
</feature>
<feature type="compositionally biased region" description="Low complexity" evidence="1">
    <location>
        <begin position="35"/>
        <end position="51"/>
    </location>
</feature>
<dbReference type="PROSITE" id="PS50181">
    <property type="entry name" value="FBOX"/>
    <property type="match status" value="1"/>
</dbReference>
<dbReference type="SUPFAM" id="SSF50978">
    <property type="entry name" value="WD40 repeat-like"/>
    <property type="match status" value="1"/>
</dbReference>
<proteinExistence type="predicted"/>
<feature type="compositionally biased region" description="Acidic residues" evidence="1">
    <location>
        <begin position="652"/>
        <end position="664"/>
    </location>
</feature>
<feature type="compositionally biased region" description="Polar residues" evidence="1">
    <location>
        <begin position="583"/>
        <end position="612"/>
    </location>
</feature>
<dbReference type="STRING" id="645134.A0A0L0HCV9"/>
<feature type="region of interest" description="Disordered" evidence="1">
    <location>
        <begin position="1"/>
        <end position="55"/>
    </location>
</feature>
<reference evidence="3 4" key="1">
    <citation type="submission" date="2009-08" db="EMBL/GenBank/DDBJ databases">
        <title>The Genome Sequence of Spizellomyces punctatus strain DAOM BR117.</title>
        <authorList>
            <consortium name="The Broad Institute Genome Sequencing Platform"/>
            <person name="Russ C."/>
            <person name="Cuomo C."/>
            <person name="Shea T."/>
            <person name="Young S.K."/>
            <person name="Zeng Q."/>
            <person name="Koehrsen M."/>
            <person name="Haas B."/>
            <person name="Borodovsky M."/>
            <person name="Guigo R."/>
            <person name="Alvarado L."/>
            <person name="Berlin A."/>
            <person name="Bochicchio J."/>
            <person name="Borenstein D."/>
            <person name="Chapman S."/>
            <person name="Chen Z."/>
            <person name="Engels R."/>
            <person name="Freedman E."/>
            <person name="Gellesch M."/>
            <person name="Goldberg J."/>
            <person name="Griggs A."/>
            <person name="Gujja S."/>
            <person name="Heiman D."/>
            <person name="Hepburn T."/>
            <person name="Howarth C."/>
            <person name="Jen D."/>
            <person name="Larson L."/>
            <person name="Lewis B."/>
            <person name="Mehta T."/>
            <person name="Park D."/>
            <person name="Pearson M."/>
            <person name="Roberts A."/>
            <person name="Saif S."/>
            <person name="Shenoy N."/>
            <person name="Sisk P."/>
            <person name="Stolte C."/>
            <person name="Sykes S."/>
            <person name="Thomson T."/>
            <person name="Walk T."/>
            <person name="White J."/>
            <person name="Yandava C."/>
            <person name="Burger G."/>
            <person name="Gray M.W."/>
            <person name="Holland P.W.H."/>
            <person name="King N."/>
            <person name="Lang F.B.F."/>
            <person name="Roger A.J."/>
            <person name="Ruiz-Trillo I."/>
            <person name="Lander E."/>
            <person name="Nusbaum C."/>
        </authorList>
    </citation>
    <scope>NUCLEOTIDE SEQUENCE [LARGE SCALE GENOMIC DNA]</scope>
    <source>
        <strain evidence="3 4">DAOM BR117</strain>
    </source>
</reference>
<dbReference type="RefSeq" id="XP_016607385.1">
    <property type="nucleotide sequence ID" value="XM_016753800.1"/>
</dbReference>
<dbReference type="OrthoDB" id="10257471at2759"/>
<dbReference type="AlphaFoldDB" id="A0A0L0HCV9"/>
<feature type="region of interest" description="Disordered" evidence="1">
    <location>
        <begin position="296"/>
        <end position="336"/>
    </location>
</feature>
<accession>A0A0L0HCV9</accession>
<evidence type="ECO:0000313" key="3">
    <source>
        <dbReference type="EMBL" id="KNC99345.1"/>
    </source>
</evidence>
<dbReference type="InterPro" id="IPR050995">
    <property type="entry name" value="WD-F-box_domain-protein"/>
</dbReference>
<organism evidence="3 4">
    <name type="scientific">Spizellomyces punctatus (strain DAOM BR117)</name>
    <dbReference type="NCBI Taxonomy" id="645134"/>
    <lineage>
        <taxon>Eukaryota</taxon>
        <taxon>Fungi</taxon>
        <taxon>Fungi incertae sedis</taxon>
        <taxon>Chytridiomycota</taxon>
        <taxon>Chytridiomycota incertae sedis</taxon>
        <taxon>Chytridiomycetes</taxon>
        <taxon>Spizellomycetales</taxon>
        <taxon>Spizellomycetaceae</taxon>
        <taxon>Spizellomyces</taxon>
    </lineage>
</organism>
<dbReference type="InterPro" id="IPR036047">
    <property type="entry name" value="F-box-like_dom_sf"/>
</dbReference>